<dbReference type="InterPro" id="IPR004842">
    <property type="entry name" value="SLC12A_fam"/>
</dbReference>
<evidence type="ECO:0000259" key="9">
    <source>
        <dbReference type="Pfam" id="PF00324"/>
    </source>
</evidence>
<evidence type="ECO:0000256" key="4">
    <source>
        <dbReference type="ARBA" id="ARBA00022692"/>
    </source>
</evidence>
<sequence>MADADNEHLTRRPLPRARSNFAARTAQDDRERLHRRSFVQHSPPPTEDTPLLAEGGRPSSQHDDALDGAQGTQGRRRGIGSWFSGLFTSSRADSGQQPTSHGNRQSVTEPSKPRPGAFPRPVGGTDKLGTFAGVFVPVTLNVLSILMFLRFGFLLGQAGLVGMMGMLIAAYAINLLTTLSISAVATNGTVRGGGAYYLISRSLGPEFGGSIGIVYYLGSVFNTSLNAVGLVDCLIENFGTRGGNMAEWLPQSFWWQFLWATTVLVVSTIICLAGSGLFARCSNGLLLVLLVATLSIPLSAIFNPPFSEPKESIVFTGLSMDTFRKNLLPHFTRGAAGSVIHHRENFQDLFGILFPATGGILAGASMSGDLKHPSKAIPKGTLYGIALTFVLYTLVIFAMAASITRETLYSNTNVIQLTNISGVIVLAGEIATSLFSVLMGVIGSSKLLQALSRDHLIPGLSLFGQGTKKSDEPIYAIIITYIIAQVTMFANINQIASFITMTYLMTFLVTNLACFLLKIGSAPNFRPSFHYFNWQTAAIGTVACGATMFFVDGFYASGCVALLMVIFLLIHYTTPPKPWGDVSQGLIYHQVRKYLLRLRQEHVKFWRPQILLLVNDPRRQYKLIQFCNSLKKGGLFVLGHVIVSDDFGEAVPEARRQQQSWTKYIDFSRIKAFVNIAIAPAIEWGARNLVLGAGLGGMRPNIVVMGFYNLPELRQAQPSVDIPSPQPSRPSSKAANQPMSRKAIQAAARRRITGNTHSVLPTDAMKPENAIAIRSYVTVIEDLILRLQANVAVGKGFQELEVPPGKPTAKQRAFHMLGLGDIEIDEPSKQYIDLWPIQMSAEVATTGDEPVRKNVLTTNFDTYTLILQLGCILHTVPSWKRIYKLRVCVFVEYETDVEEERGRVTTLLRNLRIEAEVHVFWLSCGDLGMYEVIINGRDEGDFDQTARDIDYSLEDERWWQDVKRLRQPESLTASQELEQTVDILEAVTSWPIASFQHGRQEANPKRFSALRKMLRKAKRRSSVGNLGDGGRLAMQSQRLPIYLLDSDSDTQRSNHGDDGREDDDADDEGVASDSEAVISGSNLDEYDLDASSDESDQEGQGMSLRRRKTAPSTSFFSRQLDLRKAIWKGTGKEAPSQNNERPTMQSVTPLKPHSGASASDTAILRTEKKRSNPPSVASSSSQISSSSRPRPSSIPPPMRRQSLPKFTSNPMPRTAVPKEEEAPGPSIMFVDTPKPSTSTSQNPLEAASTPGPESETSNNPHPTSQPTGTTTGTTTPSLASGFPAQQSIPLSFNDLPCRAQHLILNELMRRHSDDTAVVFTTLPSPLQGTCESEVESVKYISDLEVLCQGLPPTLLVHSNSMTVTMNL</sequence>
<dbReference type="GO" id="GO:0005774">
    <property type="term" value="C:vacuolar membrane"/>
    <property type="evidence" value="ECO:0007669"/>
    <property type="project" value="TreeGrafter"/>
</dbReference>
<dbReference type="Gene3D" id="1.20.1740.10">
    <property type="entry name" value="Amino acid/polyamine transporter I"/>
    <property type="match status" value="1"/>
</dbReference>
<feature type="compositionally biased region" description="Polar residues" evidence="7">
    <location>
        <begin position="1254"/>
        <end position="1266"/>
    </location>
</feature>
<feature type="region of interest" description="Disordered" evidence="7">
    <location>
        <begin position="1044"/>
        <end position="1116"/>
    </location>
</feature>
<dbReference type="GO" id="GO:0015379">
    <property type="term" value="F:potassium:chloride symporter activity"/>
    <property type="evidence" value="ECO:0007669"/>
    <property type="project" value="TreeGrafter"/>
</dbReference>
<feature type="domain" description="Amino acid permease/ SLC12A" evidence="9">
    <location>
        <begin position="134"/>
        <end position="611"/>
    </location>
</feature>
<dbReference type="GO" id="GO:0006884">
    <property type="term" value="P:cell volume homeostasis"/>
    <property type="evidence" value="ECO:0007669"/>
    <property type="project" value="TreeGrafter"/>
</dbReference>
<feature type="compositionally biased region" description="Polar residues" evidence="7">
    <location>
        <begin position="90"/>
        <end position="109"/>
    </location>
</feature>
<dbReference type="Proteomes" id="UP001056012">
    <property type="component" value="Chromosome 5"/>
</dbReference>
<feature type="compositionally biased region" description="Acidic residues" evidence="7">
    <location>
        <begin position="1059"/>
        <end position="1070"/>
    </location>
</feature>
<feature type="transmembrane region" description="Helical" evidence="8">
    <location>
        <begin position="128"/>
        <end position="149"/>
    </location>
</feature>
<dbReference type="OrthoDB" id="2020542at2759"/>
<dbReference type="FunFam" id="1.20.1740.10:FF:000013">
    <property type="entry name" value="Solute carrier family 12 member"/>
    <property type="match status" value="1"/>
</dbReference>
<dbReference type="Pfam" id="PF03522">
    <property type="entry name" value="SLC12"/>
    <property type="match status" value="2"/>
</dbReference>
<evidence type="ECO:0000256" key="6">
    <source>
        <dbReference type="ARBA" id="ARBA00023136"/>
    </source>
</evidence>
<feature type="transmembrane region" description="Helical" evidence="8">
    <location>
        <begin position="474"/>
        <end position="492"/>
    </location>
</feature>
<feature type="transmembrane region" description="Helical" evidence="8">
    <location>
        <begin position="253"/>
        <end position="278"/>
    </location>
</feature>
<feature type="transmembrane region" description="Helical" evidence="8">
    <location>
        <begin position="555"/>
        <end position="574"/>
    </location>
</feature>
<keyword evidence="5 8" id="KW-1133">Transmembrane helix</keyword>
<feature type="region of interest" description="Disordered" evidence="7">
    <location>
        <begin position="1130"/>
        <end position="1285"/>
    </location>
</feature>
<feature type="transmembrane region" description="Helical" evidence="8">
    <location>
        <begin position="285"/>
        <end position="302"/>
    </location>
</feature>
<comment type="similarity">
    <text evidence="2">Belongs to the SLC12A transporter family.</text>
</comment>
<keyword evidence="3" id="KW-0813">Transport</keyword>
<evidence type="ECO:0000256" key="5">
    <source>
        <dbReference type="ARBA" id="ARBA00022989"/>
    </source>
</evidence>
<feature type="region of interest" description="Disordered" evidence="7">
    <location>
        <begin position="718"/>
        <end position="741"/>
    </location>
</feature>
<evidence type="ECO:0000256" key="2">
    <source>
        <dbReference type="ARBA" id="ARBA00010593"/>
    </source>
</evidence>
<evidence type="ECO:0000259" key="10">
    <source>
        <dbReference type="Pfam" id="PF03522"/>
    </source>
</evidence>
<dbReference type="InterPro" id="IPR018491">
    <property type="entry name" value="SLC12_C"/>
</dbReference>
<feature type="compositionally biased region" description="Polar residues" evidence="7">
    <location>
        <begin position="1234"/>
        <end position="1243"/>
    </location>
</feature>
<dbReference type="PANTHER" id="PTHR11827:SF72">
    <property type="entry name" value="GH08340P"/>
    <property type="match status" value="1"/>
</dbReference>
<comment type="subcellular location">
    <subcellularLocation>
        <location evidence="1">Membrane</location>
        <topology evidence="1">Multi-pass membrane protein</topology>
    </subcellularLocation>
</comment>
<dbReference type="GO" id="GO:0055064">
    <property type="term" value="P:chloride ion homeostasis"/>
    <property type="evidence" value="ECO:0007669"/>
    <property type="project" value="TreeGrafter"/>
</dbReference>
<feature type="region of interest" description="Disordered" evidence="7">
    <location>
        <begin position="90"/>
        <end position="122"/>
    </location>
</feature>
<accession>A0A9Q9DUF6</accession>
<dbReference type="EMBL" id="CP089278">
    <property type="protein sequence ID" value="USP79777.1"/>
    <property type="molecule type" value="Genomic_DNA"/>
</dbReference>
<dbReference type="GO" id="GO:0055075">
    <property type="term" value="P:potassium ion homeostasis"/>
    <property type="evidence" value="ECO:0007669"/>
    <property type="project" value="TreeGrafter"/>
</dbReference>
<dbReference type="PANTHER" id="PTHR11827">
    <property type="entry name" value="SOLUTE CARRIER FAMILY 12, CATION COTRANSPORTERS"/>
    <property type="match status" value="1"/>
</dbReference>
<keyword evidence="12" id="KW-1185">Reference proteome</keyword>
<feature type="compositionally biased region" description="Polar residues" evidence="7">
    <location>
        <begin position="729"/>
        <end position="739"/>
    </location>
</feature>
<protein>
    <submittedName>
        <fullName evidence="11">Vacuolar cation-chloride cotransporter 1</fullName>
    </submittedName>
</protein>
<evidence type="ECO:0000313" key="12">
    <source>
        <dbReference type="Proteomes" id="UP001056012"/>
    </source>
</evidence>
<feature type="compositionally biased region" description="Low complexity" evidence="7">
    <location>
        <begin position="1172"/>
        <end position="1191"/>
    </location>
</feature>
<evidence type="ECO:0000313" key="11">
    <source>
        <dbReference type="EMBL" id="USP79777.1"/>
    </source>
</evidence>
<feature type="region of interest" description="Disordered" evidence="7">
    <location>
        <begin position="1"/>
        <end position="78"/>
    </location>
</feature>
<name>A0A9Q9DUF6_CURCL</name>
<feature type="compositionally biased region" description="Polar residues" evidence="7">
    <location>
        <begin position="1135"/>
        <end position="1148"/>
    </location>
</feature>
<feature type="compositionally biased region" description="Basic and acidic residues" evidence="7">
    <location>
        <begin position="1"/>
        <end position="10"/>
    </location>
</feature>
<feature type="transmembrane region" description="Helical" evidence="8">
    <location>
        <begin position="423"/>
        <end position="443"/>
    </location>
</feature>
<proteinExistence type="inferred from homology"/>
<organism evidence="11 12">
    <name type="scientific">Curvularia clavata</name>
    <dbReference type="NCBI Taxonomy" id="95742"/>
    <lineage>
        <taxon>Eukaryota</taxon>
        <taxon>Fungi</taxon>
        <taxon>Dikarya</taxon>
        <taxon>Ascomycota</taxon>
        <taxon>Pezizomycotina</taxon>
        <taxon>Dothideomycetes</taxon>
        <taxon>Pleosporomycetidae</taxon>
        <taxon>Pleosporales</taxon>
        <taxon>Pleosporineae</taxon>
        <taxon>Pleosporaceae</taxon>
        <taxon>Curvularia</taxon>
    </lineage>
</organism>
<feature type="transmembrane region" description="Helical" evidence="8">
    <location>
        <begin position="382"/>
        <end position="403"/>
    </location>
</feature>
<keyword evidence="4 8" id="KW-0812">Transmembrane</keyword>
<keyword evidence="6 8" id="KW-0472">Membrane</keyword>
<gene>
    <name evidence="11" type="ORF">yc1106_07051</name>
</gene>
<feature type="compositionally biased region" description="Acidic residues" evidence="7">
    <location>
        <begin position="1084"/>
        <end position="1097"/>
    </location>
</feature>
<dbReference type="VEuPathDB" id="FungiDB:yc1106_07051"/>
<evidence type="ECO:0000256" key="3">
    <source>
        <dbReference type="ARBA" id="ARBA00022448"/>
    </source>
</evidence>
<dbReference type="InterPro" id="IPR004841">
    <property type="entry name" value="AA-permease/SLC12A_dom"/>
</dbReference>
<reference evidence="11" key="1">
    <citation type="submission" date="2021-12" db="EMBL/GenBank/DDBJ databases">
        <title>Curvularia clavata genome.</title>
        <authorList>
            <person name="Cao Y."/>
        </authorList>
    </citation>
    <scope>NUCLEOTIDE SEQUENCE</scope>
    <source>
        <strain evidence="11">Yc1106</strain>
    </source>
</reference>
<evidence type="ECO:0000256" key="8">
    <source>
        <dbReference type="SAM" id="Phobius"/>
    </source>
</evidence>
<feature type="domain" description="SLC12A transporter C-terminal" evidence="10">
    <location>
        <begin position="622"/>
        <end position="708"/>
    </location>
</feature>
<dbReference type="GO" id="GO:0034486">
    <property type="term" value="P:vacuolar transmembrane transport"/>
    <property type="evidence" value="ECO:0007669"/>
    <property type="project" value="TreeGrafter"/>
</dbReference>
<evidence type="ECO:0000256" key="7">
    <source>
        <dbReference type="SAM" id="MobiDB-lite"/>
    </source>
</evidence>
<feature type="transmembrane region" description="Helical" evidence="8">
    <location>
        <begin position="196"/>
        <end position="217"/>
    </location>
</feature>
<feature type="transmembrane region" description="Helical" evidence="8">
    <location>
        <begin position="498"/>
        <end position="519"/>
    </location>
</feature>
<evidence type="ECO:0000256" key="1">
    <source>
        <dbReference type="ARBA" id="ARBA00004141"/>
    </source>
</evidence>
<dbReference type="Pfam" id="PF00324">
    <property type="entry name" value="AA_permease"/>
    <property type="match status" value="1"/>
</dbReference>
<feature type="transmembrane region" description="Helical" evidence="8">
    <location>
        <begin position="161"/>
        <end position="184"/>
    </location>
</feature>
<feature type="transmembrane region" description="Helical" evidence="8">
    <location>
        <begin position="531"/>
        <end position="549"/>
    </location>
</feature>
<feature type="compositionally biased region" description="Basic and acidic residues" evidence="7">
    <location>
        <begin position="1049"/>
        <end position="1058"/>
    </location>
</feature>
<feature type="domain" description="SLC12A transporter C-terminal" evidence="10">
    <location>
        <begin position="1300"/>
        <end position="1363"/>
    </location>
</feature>